<dbReference type="Proteomes" id="UP000028549">
    <property type="component" value="Unassembled WGS sequence"/>
</dbReference>
<gene>
    <name evidence="1" type="ORF">GS18_0203280</name>
</gene>
<keyword evidence="2" id="KW-1185">Reference proteome</keyword>
<dbReference type="OrthoDB" id="2937157at2"/>
<dbReference type="EMBL" id="JNVC02000001">
    <property type="protein sequence ID" value="KEZ53965.1"/>
    <property type="molecule type" value="Genomic_DNA"/>
</dbReference>
<protein>
    <submittedName>
        <fullName evidence="1">Uncharacterized protein</fullName>
    </submittedName>
</protein>
<dbReference type="STRING" id="246786.GS18_0203280"/>
<proteinExistence type="predicted"/>
<comment type="caution">
    <text evidence="1">The sequence shown here is derived from an EMBL/GenBank/DDBJ whole genome shotgun (WGS) entry which is preliminary data.</text>
</comment>
<name>A0A084H303_METID</name>
<sequence>MGTVLLFHENQDMTVLEDIPEEIYVQLKENAGSDSCSCKVNGRTMILPPFHFAVWQEQMDWDFGY</sequence>
<dbReference type="RefSeq" id="WP_029281600.1">
    <property type="nucleotide sequence ID" value="NZ_CP176757.1"/>
</dbReference>
<organism evidence="1 2">
    <name type="scientific">Metabacillus indicus</name>
    <name type="common">Bacillus indicus</name>
    <dbReference type="NCBI Taxonomy" id="246786"/>
    <lineage>
        <taxon>Bacteria</taxon>
        <taxon>Bacillati</taxon>
        <taxon>Bacillota</taxon>
        <taxon>Bacilli</taxon>
        <taxon>Bacillales</taxon>
        <taxon>Bacillaceae</taxon>
        <taxon>Metabacillus</taxon>
    </lineage>
</organism>
<evidence type="ECO:0000313" key="1">
    <source>
        <dbReference type="EMBL" id="KEZ53965.1"/>
    </source>
</evidence>
<reference evidence="1 2" key="1">
    <citation type="journal article" date="2005" name="Int. J. Syst. Evol. Microbiol.">
        <title>Bacillus cibi sp. nov., isolated from jeotgal, a traditional Korean fermented seafood.</title>
        <authorList>
            <person name="Yoon J.H."/>
            <person name="Lee C.H."/>
            <person name="Oh T.K."/>
        </authorList>
    </citation>
    <scope>NUCLEOTIDE SEQUENCE [LARGE SCALE GENOMIC DNA]</scope>
    <source>
        <strain evidence="1 2">DSM 16189</strain>
    </source>
</reference>
<dbReference type="AlphaFoldDB" id="A0A084H303"/>
<accession>A0A084H303</accession>
<evidence type="ECO:0000313" key="2">
    <source>
        <dbReference type="Proteomes" id="UP000028549"/>
    </source>
</evidence>